<gene>
    <name evidence="1" type="ORF">GCM10018781_57000</name>
</gene>
<dbReference type="AlphaFoldDB" id="A0A919G8C2"/>
<comment type="caution">
    <text evidence="1">The sequence shown here is derived from an EMBL/GenBank/DDBJ whole genome shotgun (WGS) entry which is preliminary data.</text>
</comment>
<evidence type="ECO:0000313" key="1">
    <source>
        <dbReference type="EMBL" id="GHH79293.1"/>
    </source>
</evidence>
<reference evidence="1" key="2">
    <citation type="submission" date="2020-09" db="EMBL/GenBank/DDBJ databases">
        <authorList>
            <person name="Sun Q."/>
            <person name="Ohkuma M."/>
        </authorList>
    </citation>
    <scope>NUCLEOTIDE SEQUENCE</scope>
    <source>
        <strain evidence="1">JCM 4646</strain>
    </source>
</reference>
<organism evidence="1 2">
    <name type="scientific">Kitasatospora indigofera</name>
    <dbReference type="NCBI Taxonomy" id="67307"/>
    <lineage>
        <taxon>Bacteria</taxon>
        <taxon>Bacillati</taxon>
        <taxon>Actinomycetota</taxon>
        <taxon>Actinomycetes</taxon>
        <taxon>Kitasatosporales</taxon>
        <taxon>Streptomycetaceae</taxon>
        <taxon>Kitasatospora</taxon>
    </lineage>
</organism>
<accession>A0A919G8C2</accession>
<proteinExistence type="predicted"/>
<protein>
    <submittedName>
        <fullName evidence="1">Uncharacterized protein</fullName>
    </submittedName>
</protein>
<dbReference type="EMBL" id="BNBO01000041">
    <property type="protein sequence ID" value="GHH79293.1"/>
    <property type="molecule type" value="Genomic_DNA"/>
</dbReference>
<sequence>MTTGPDLLSLSIVCPPPDEGGAEVRPVVNGRDLLAEAVPGGVGGSRYLGVGPRYLFGAEGSLRAGATPHEVRLAWSGCGVEECCGALYVTVRRDGDRVVWADWRDAANQDVDLPELRFAADEYEAEVLRAGADRRWEWPAGAVARLLEAGLRRRGDWLDRWECELEFVWSSRGQPDRIHVVLRHPAGRAGTDLPWLQFGTTLPVSADAPSDQAERLEARLTAGDPRATAEVWGGSHDAGQLGYPWPPVDPPIG</sequence>
<reference evidence="1" key="1">
    <citation type="journal article" date="2014" name="Int. J. Syst. Evol. Microbiol.">
        <title>Complete genome sequence of Corynebacterium casei LMG S-19264T (=DSM 44701T), isolated from a smear-ripened cheese.</title>
        <authorList>
            <consortium name="US DOE Joint Genome Institute (JGI-PGF)"/>
            <person name="Walter F."/>
            <person name="Albersmeier A."/>
            <person name="Kalinowski J."/>
            <person name="Ruckert C."/>
        </authorList>
    </citation>
    <scope>NUCLEOTIDE SEQUENCE</scope>
    <source>
        <strain evidence="1">JCM 4646</strain>
    </source>
</reference>
<dbReference type="GeneID" id="95356045"/>
<evidence type="ECO:0000313" key="2">
    <source>
        <dbReference type="Proteomes" id="UP000617734"/>
    </source>
</evidence>
<keyword evidence="2" id="KW-1185">Reference proteome</keyword>
<dbReference type="Proteomes" id="UP000617734">
    <property type="component" value="Unassembled WGS sequence"/>
</dbReference>
<dbReference type="RefSeq" id="WP_190213786.1">
    <property type="nucleotide sequence ID" value="NZ_BNBO01000041.1"/>
</dbReference>
<name>A0A919G8C2_9ACTN</name>